<dbReference type="Proteomes" id="UP001595957">
    <property type="component" value="Unassembled WGS sequence"/>
</dbReference>
<sequence>MKLQTVLPLITLLLAGTAHAEAVQAPLVTRTALDALTVSWSGREPVDIFLSDDPDAKPDDAKLVSKEDRDGTETVKVAAGERAYFLLRGHKSGDLVRVAERVLPLQQGSNFRDIGGYPAADGKHVRWGLIYRSGGQPLLTDADVKQIQALQLANLVDLRSGEERVIAPTRIDGVPYQAVGYSMSALTGGSVPKNGQGVYRNLPTMMAPQLRLIFQDLLARKGAIAYNCSAGQDRTGFVTAMILSALVVPRATIVADYHLSTTYRRPEWEMPKIDTVAQANNPVAMFFAKYQQDPAAAIPQPLKEADGTPFLSHAFDEVDSRWGSVENYLDQEIGVTKLDLAALRAGYLE</sequence>
<keyword evidence="3" id="KW-1185">Reference proteome</keyword>
<protein>
    <submittedName>
        <fullName evidence="2">Tyrosine-protein phosphatase</fullName>
        <ecNumber evidence="2">3.1.3.48</ecNumber>
    </submittedName>
</protein>
<dbReference type="GO" id="GO:0004725">
    <property type="term" value="F:protein tyrosine phosphatase activity"/>
    <property type="evidence" value="ECO:0007669"/>
    <property type="project" value="UniProtKB-EC"/>
</dbReference>
<comment type="caution">
    <text evidence="2">The sequence shown here is derived from an EMBL/GenBank/DDBJ whole genome shotgun (WGS) entry which is preliminary data.</text>
</comment>
<keyword evidence="2" id="KW-0378">Hydrolase</keyword>
<dbReference type="InterPro" id="IPR029021">
    <property type="entry name" value="Prot-tyrosine_phosphatase-like"/>
</dbReference>
<feature type="signal peptide" evidence="1">
    <location>
        <begin position="1"/>
        <end position="20"/>
    </location>
</feature>
<evidence type="ECO:0000256" key="1">
    <source>
        <dbReference type="SAM" id="SignalP"/>
    </source>
</evidence>
<reference evidence="3" key="1">
    <citation type="journal article" date="2019" name="Int. J. Syst. Evol. Microbiol.">
        <title>The Global Catalogue of Microorganisms (GCM) 10K type strain sequencing project: providing services to taxonomists for standard genome sequencing and annotation.</title>
        <authorList>
            <consortium name="The Broad Institute Genomics Platform"/>
            <consortium name="The Broad Institute Genome Sequencing Center for Infectious Disease"/>
            <person name="Wu L."/>
            <person name="Ma J."/>
        </authorList>
    </citation>
    <scope>NUCLEOTIDE SEQUENCE [LARGE SCALE GENOMIC DNA]</scope>
    <source>
        <strain evidence="3">NBRC 103632</strain>
    </source>
</reference>
<organism evidence="2 3">
    <name type="scientific">Sphingobium tyrosinilyticum</name>
    <dbReference type="NCBI Taxonomy" id="2715436"/>
    <lineage>
        <taxon>Bacteria</taxon>
        <taxon>Pseudomonadati</taxon>
        <taxon>Pseudomonadota</taxon>
        <taxon>Alphaproteobacteria</taxon>
        <taxon>Sphingomonadales</taxon>
        <taxon>Sphingomonadaceae</taxon>
        <taxon>Sphingobium</taxon>
    </lineage>
</organism>
<dbReference type="Pfam" id="PF13350">
    <property type="entry name" value="Y_phosphatase3"/>
    <property type="match status" value="1"/>
</dbReference>
<dbReference type="Gene3D" id="3.90.190.10">
    <property type="entry name" value="Protein tyrosine phosphatase superfamily"/>
    <property type="match status" value="1"/>
</dbReference>
<name>A0ABV9F0R0_9SPHN</name>
<keyword evidence="1" id="KW-0732">Signal</keyword>
<dbReference type="EC" id="3.1.3.48" evidence="2"/>
<dbReference type="SUPFAM" id="SSF52799">
    <property type="entry name" value="(Phosphotyrosine protein) phosphatases II"/>
    <property type="match status" value="1"/>
</dbReference>
<evidence type="ECO:0000313" key="3">
    <source>
        <dbReference type="Proteomes" id="UP001595957"/>
    </source>
</evidence>
<feature type="chain" id="PRO_5046595642" evidence="1">
    <location>
        <begin position="21"/>
        <end position="349"/>
    </location>
</feature>
<evidence type="ECO:0000313" key="2">
    <source>
        <dbReference type="EMBL" id="MFC4594472.1"/>
    </source>
</evidence>
<accession>A0ABV9F0R0</accession>
<dbReference type="InterPro" id="IPR026893">
    <property type="entry name" value="Tyr/Ser_Pase_IphP-type"/>
</dbReference>
<proteinExistence type="predicted"/>
<gene>
    <name evidence="2" type="ORF">ACFO3E_09760</name>
</gene>
<dbReference type="EMBL" id="JBHSFZ010000016">
    <property type="protein sequence ID" value="MFC4594472.1"/>
    <property type="molecule type" value="Genomic_DNA"/>
</dbReference>
<dbReference type="RefSeq" id="WP_380804232.1">
    <property type="nucleotide sequence ID" value="NZ_JBHSFZ010000016.1"/>
</dbReference>